<gene>
    <name evidence="1" type="ORF">PECUL_23A008388</name>
</gene>
<organism evidence="1 2">
    <name type="scientific">Pelobates cultripes</name>
    <name type="common">Western spadefoot toad</name>
    <dbReference type="NCBI Taxonomy" id="61616"/>
    <lineage>
        <taxon>Eukaryota</taxon>
        <taxon>Metazoa</taxon>
        <taxon>Chordata</taxon>
        <taxon>Craniata</taxon>
        <taxon>Vertebrata</taxon>
        <taxon>Euteleostomi</taxon>
        <taxon>Amphibia</taxon>
        <taxon>Batrachia</taxon>
        <taxon>Anura</taxon>
        <taxon>Pelobatoidea</taxon>
        <taxon>Pelobatidae</taxon>
        <taxon>Pelobates</taxon>
    </lineage>
</organism>
<protein>
    <submittedName>
        <fullName evidence="1">Uncharacterized protein</fullName>
    </submittedName>
</protein>
<dbReference type="Proteomes" id="UP001295444">
    <property type="component" value="Chromosome 10"/>
</dbReference>
<keyword evidence="2" id="KW-1185">Reference proteome</keyword>
<name>A0AAD1T818_PELCU</name>
<sequence>MLLEQRTPVSAVVHTGIYYTCEPCRSAVRELDTQHQDTDPMRCPVSEPRGTVLDSSNSVMSVFGEEMLGIQEGCTLCCMIGVGVNADFAAAKPVSTSQLRSASVCSAHLVRWEKPLTVERARQAGRRQGKYWWVTSCCFNAVSEPGPEFFKQPV</sequence>
<dbReference type="AlphaFoldDB" id="A0AAD1T818"/>
<accession>A0AAD1T818</accession>
<evidence type="ECO:0000313" key="1">
    <source>
        <dbReference type="EMBL" id="CAH2320421.1"/>
    </source>
</evidence>
<evidence type="ECO:0000313" key="2">
    <source>
        <dbReference type="Proteomes" id="UP001295444"/>
    </source>
</evidence>
<reference evidence="1" key="1">
    <citation type="submission" date="2022-03" db="EMBL/GenBank/DDBJ databases">
        <authorList>
            <person name="Alioto T."/>
            <person name="Alioto T."/>
            <person name="Gomez Garrido J."/>
        </authorList>
    </citation>
    <scope>NUCLEOTIDE SEQUENCE</scope>
</reference>
<proteinExistence type="predicted"/>
<dbReference type="EMBL" id="OW240921">
    <property type="protein sequence ID" value="CAH2320421.1"/>
    <property type="molecule type" value="Genomic_DNA"/>
</dbReference>